<evidence type="ECO:0000313" key="2">
    <source>
        <dbReference type="EMBL" id="MBV6532350.1"/>
    </source>
</evidence>
<evidence type="ECO:0000259" key="1">
    <source>
        <dbReference type="Pfam" id="PF05662"/>
    </source>
</evidence>
<reference evidence="2 3" key="1">
    <citation type="journal article" date="2021" name="Mol. Ecol.">
        <title>Polar bear-adapted Ursidibacter maritimus are remarkably conserved after generations in captivity.</title>
        <authorList>
            <person name="Espinosa-Gongora C."/>
            <person name="Hansen M.J."/>
            <person name="Bertelsen M.F."/>
            <person name="Bojesen A.M."/>
        </authorList>
    </citation>
    <scope>NUCLEOTIDE SEQUENCE [LARGE SCALE GENOMIC DNA]</scope>
    <source>
        <strain evidence="2 3">Pb43106</strain>
    </source>
</reference>
<protein>
    <recommendedName>
        <fullName evidence="1">Trimeric autotransporter adhesin YadA-like stalk domain-containing protein</fullName>
    </recommendedName>
</protein>
<evidence type="ECO:0000313" key="3">
    <source>
        <dbReference type="Proteomes" id="UP001196379"/>
    </source>
</evidence>
<dbReference type="RefSeq" id="WP_218208512.1">
    <property type="nucleotide sequence ID" value="NZ_JABULY010000034.1"/>
</dbReference>
<keyword evidence="3" id="KW-1185">Reference proteome</keyword>
<accession>A0ABS6SB34</accession>
<feature type="non-terminal residue" evidence="2">
    <location>
        <position position="106"/>
    </location>
</feature>
<gene>
    <name evidence="2" type="ORF">HT657_09555</name>
</gene>
<dbReference type="Proteomes" id="UP001196379">
    <property type="component" value="Unassembled WGS sequence"/>
</dbReference>
<dbReference type="EMBL" id="JABULY010000034">
    <property type="protein sequence ID" value="MBV6532350.1"/>
    <property type="molecule type" value="Genomic_DNA"/>
</dbReference>
<organism evidence="2 3">
    <name type="scientific">Ursidibacter maritimus</name>
    <dbReference type="NCBI Taxonomy" id="1331689"/>
    <lineage>
        <taxon>Bacteria</taxon>
        <taxon>Pseudomonadati</taxon>
        <taxon>Pseudomonadota</taxon>
        <taxon>Gammaproteobacteria</taxon>
        <taxon>Pasteurellales</taxon>
        <taxon>Pasteurellaceae</taxon>
        <taxon>Ursidibacter</taxon>
    </lineage>
</organism>
<dbReference type="Pfam" id="PF05662">
    <property type="entry name" value="YadA_stalk"/>
    <property type="match status" value="1"/>
</dbReference>
<comment type="caution">
    <text evidence="2">The sequence shown here is derived from an EMBL/GenBank/DDBJ whole genome shotgun (WGS) entry which is preliminary data.</text>
</comment>
<dbReference type="InterPro" id="IPR008635">
    <property type="entry name" value="Coiled_stalk_dom"/>
</dbReference>
<sequence length="106" mass="11256">TTLNNGATIKGGDLVMSNNKITGLADGVDTKDAVNVGQLDKEVNDAKTELKGDIDTAKTELNNKIDGAKTELQGNIDNVKNELTTKGMDYKGENGELIHKALGEQL</sequence>
<name>A0ABS6SB34_9PAST</name>
<proteinExistence type="predicted"/>
<feature type="domain" description="Trimeric autotransporter adhesin YadA-like stalk" evidence="1">
    <location>
        <begin position="20"/>
        <end position="59"/>
    </location>
</feature>
<feature type="non-terminal residue" evidence="2">
    <location>
        <position position="1"/>
    </location>
</feature>